<evidence type="ECO:0000313" key="3">
    <source>
        <dbReference type="Proteomes" id="UP000620124"/>
    </source>
</evidence>
<gene>
    <name evidence="2" type="ORF">MVEN_01263400</name>
</gene>
<protein>
    <submittedName>
        <fullName evidence="2">Uncharacterized protein</fullName>
    </submittedName>
</protein>
<evidence type="ECO:0000256" key="1">
    <source>
        <dbReference type="SAM" id="Phobius"/>
    </source>
</evidence>
<proteinExistence type="predicted"/>
<keyword evidence="1" id="KW-0812">Transmembrane</keyword>
<keyword evidence="1" id="KW-0472">Membrane</keyword>
<name>A0A8H7CWJ7_9AGAR</name>
<dbReference type="AlphaFoldDB" id="A0A8H7CWJ7"/>
<comment type="caution">
    <text evidence="2">The sequence shown here is derived from an EMBL/GenBank/DDBJ whole genome shotgun (WGS) entry which is preliminary data.</text>
</comment>
<dbReference type="EMBL" id="JACAZI010000009">
    <property type="protein sequence ID" value="KAF7352960.1"/>
    <property type="molecule type" value="Genomic_DNA"/>
</dbReference>
<sequence length="254" mass="29120">MVNWSNPGEIINDAQAFEKITFVFFGMQLCELFMTCGFEWSLLTRRRRFRWPLSKLFASPLASAHLCISQYFFFLSRYCMLFSFIGLIISFANRHPINCGALFTFNSWTGNMAILCASTSLMLRTMALWERKRSVVIPPRITFINALGLAISHHVRCPSGMGSRLWHVCGCIDQPIPPQYHILFHYGFRLRDSRDDGSSINSTAFRSNGSVEIAIHRRLVLFCCYLLHELHSSGAEPTQPQCPNERYRYPAAVS</sequence>
<dbReference type="Proteomes" id="UP000620124">
    <property type="component" value="Unassembled WGS sequence"/>
</dbReference>
<organism evidence="2 3">
    <name type="scientific">Mycena venus</name>
    <dbReference type="NCBI Taxonomy" id="2733690"/>
    <lineage>
        <taxon>Eukaryota</taxon>
        <taxon>Fungi</taxon>
        <taxon>Dikarya</taxon>
        <taxon>Basidiomycota</taxon>
        <taxon>Agaricomycotina</taxon>
        <taxon>Agaricomycetes</taxon>
        <taxon>Agaricomycetidae</taxon>
        <taxon>Agaricales</taxon>
        <taxon>Marasmiineae</taxon>
        <taxon>Mycenaceae</taxon>
        <taxon>Mycena</taxon>
    </lineage>
</organism>
<evidence type="ECO:0000313" key="2">
    <source>
        <dbReference type="EMBL" id="KAF7352960.1"/>
    </source>
</evidence>
<feature type="transmembrane region" description="Helical" evidence="1">
    <location>
        <begin position="101"/>
        <end position="123"/>
    </location>
</feature>
<keyword evidence="3" id="KW-1185">Reference proteome</keyword>
<reference evidence="2" key="1">
    <citation type="submission" date="2020-05" db="EMBL/GenBank/DDBJ databases">
        <title>Mycena genomes resolve the evolution of fungal bioluminescence.</title>
        <authorList>
            <person name="Tsai I.J."/>
        </authorList>
    </citation>
    <scope>NUCLEOTIDE SEQUENCE</scope>
    <source>
        <strain evidence="2">CCC161011</strain>
    </source>
</reference>
<accession>A0A8H7CWJ7</accession>
<feature type="transmembrane region" description="Helical" evidence="1">
    <location>
        <begin position="64"/>
        <end position="89"/>
    </location>
</feature>
<keyword evidence="1" id="KW-1133">Transmembrane helix</keyword>
<dbReference type="OrthoDB" id="3197626at2759"/>
<feature type="transmembrane region" description="Helical" evidence="1">
    <location>
        <begin position="20"/>
        <end position="43"/>
    </location>
</feature>